<evidence type="ECO:0000313" key="1">
    <source>
        <dbReference type="EMBL" id="GGG78319.1"/>
    </source>
</evidence>
<accession>A0A917HH15</accession>
<dbReference type="Proteomes" id="UP000660862">
    <property type="component" value="Unassembled WGS sequence"/>
</dbReference>
<reference evidence="1" key="1">
    <citation type="journal article" date="2014" name="Int. J. Syst. Evol. Microbiol.">
        <title>Complete genome sequence of Corynebacterium casei LMG S-19264T (=DSM 44701T), isolated from a smear-ripened cheese.</title>
        <authorList>
            <consortium name="US DOE Joint Genome Institute (JGI-PGF)"/>
            <person name="Walter F."/>
            <person name="Albersmeier A."/>
            <person name="Kalinowski J."/>
            <person name="Ruckert C."/>
        </authorList>
    </citation>
    <scope>NUCLEOTIDE SEQUENCE</scope>
    <source>
        <strain evidence="1">CGMCC 1.12195</strain>
    </source>
</reference>
<organism evidence="1 2">
    <name type="scientific">Parapedobacter pyrenivorans</name>
    <dbReference type="NCBI Taxonomy" id="1305674"/>
    <lineage>
        <taxon>Bacteria</taxon>
        <taxon>Pseudomonadati</taxon>
        <taxon>Bacteroidota</taxon>
        <taxon>Sphingobacteriia</taxon>
        <taxon>Sphingobacteriales</taxon>
        <taxon>Sphingobacteriaceae</taxon>
        <taxon>Parapedobacter</taxon>
    </lineage>
</organism>
<keyword evidence="2" id="KW-1185">Reference proteome</keyword>
<dbReference type="EMBL" id="BMER01000001">
    <property type="protein sequence ID" value="GGG78319.1"/>
    <property type="molecule type" value="Genomic_DNA"/>
</dbReference>
<dbReference type="RefSeq" id="WP_188504622.1">
    <property type="nucleotide sequence ID" value="NZ_BMER01000001.1"/>
</dbReference>
<reference evidence="1" key="2">
    <citation type="submission" date="2020-09" db="EMBL/GenBank/DDBJ databases">
        <authorList>
            <person name="Sun Q."/>
            <person name="Zhou Y."/>
        </authorList>
    </citation>
    <scope>NUCLEOTIDE SEQUENCE</scope>
    <source>
        <strain evidence="1">CGMCC 1.12195</strain>
    </source>
</reference>
<proteinExistence type="predicted"/>
<gene>
    <name evidence="1" type="ORF">GCM10007415_07930</name>
</gene>
<name>A0A917HH15_9SPHI</name>
<comment type="caution">
    <text evidence="1">The sequence shown here is derived from an EMBL/GenBank/DDBJ whole genome shotgun (WGS) entry which is preliminary data.</text>
</comment>
<protein>
    <submittedName>
        <fullName evidence="1">Uncharacterized protein</fullName>
    </submittedName>
</protein>
<sequence length="152" mass="17338">MRYITFKRAFMQLFALVMLGVMASGFTAKLGLDSYEVFLNDKLILKQSVNQPLSLRKLKLGKATDRDQLRIYYKHCHGDGVGTDRSISIKDDKGNSLKRWEFADATDSNLAMVISVKELYQLEKKNAHQDLSLHYTAQELPEGEMLAVCIFE</sequence>
<evidence type="ECO:0000313" key="2">
    <source>
        <dbReference type="Proteomes" id="UP000660862"/>
    </source>
</evidence>
<dbReference type="AlphaFoldDB" id="A0A917HH15"/>